<evidence type="ECO:0000259" key="8">
    <source>
        <dbReference type="PROSITE" id="PS50928"/>
    </source>
</evidence>
<dbReference type="CDD" id="cd06261">
    <property type="entry name" value="TM_PBP2"/>
    <property type="match status" value="1"/>
</dbReference>
<keyword evidence="3" id="KW-1003">Cell membrane</keyword>
<sequence>MSTTLEHTPGFSSFKAPLRRAALWFGVFIVMAAICLPGLWVVLNAFRSNVAILSNQPLSDAGSYTLDNFRNMFGFGAMQSLPIRQYFVNSVVISLASTFAAIVVGVLGGYAFARFEFRHKKTLFVVLMLTRAIPGIALSLPIFMLWAWTGLLDTRIGVIVVYLAMNVPFTVWLIDGFFREVPAELAEAAQIDGCTRWQAFWHIELPLARSGVASAAIFAFLTSWNEFALASQLCRSPDTKTLPVGLMDFTAQFTVDWAGMCAMAVIIIIPAIVLTFIVQKHLIAGLTLGGVKG</sequence>
<organism evidence="9 10">
    <name type="scientific">Paraburkholderia phenazinium</name>
    <dbReference type="NCBI Taxonomy" id="60549"/>
    <lineage>
        <taxon>Bacteria</taxon>
        <taxon>Pseudomonadati</taxon>
        <taxon>Pseudomonadota</taxon>
        <taxon>Betaproteobacteria</taxon>
        <taxon>Burkholderiales</taxon>
        <taxon>Burkholderiaceae</taxon>
        <taxon>Paraburkholderia</taxon>
    </lineage>
</organism>
<keyword evidence="6 7" id="KW-0472">Membrane</keyword>
<dbReference type="SUPFAM" id="SSF161098">
    <property type="entry name" value="MetI-like"/>
    <property type="match status" value="1"/>
</dbReference>
<dbReference type="GO" id="GO:0055085">
    <property type="term" value="P:transmembrane transport"/>
    <property type="evidence" value="ECO:0007669"/>
    <property type="project" value="InterPro"/>
</dbReference>
<dbReference type="InterPro" id="IPR050901">
    <property type="entry name" value="BP-dep_ABC_trans_perm"/>
</dbReference>
<dbReference type="GO" id="GO:0005886">
    <property type="term" value="C:plasma membrane"/>
    <property type="evidence" value="ECO:0007669"/>
    <property type="project" value="UniProtKB-SubCell"/>
</dbReference>
<feature type="domain" description="ABC transmembrane type-1" evidence="8">
    <location>
        <begin position="87"/>
        <end position="278"/>
    </location>
</feature>
<dbReference type="Pfam" id="PF00528">
    <property type="entry name" value="BPD_transp_1"/>
    <property type="match status" value="1"/>
</dbReference>
<dbReference type="PANTHER" id="PTHR32243:SF52">
    <property type="entry name" value="ABC TRANSPORTER PERMEASE PROTEIN"/>
    <property type="match status" value="1"/>
</dbReference>
<evidence type="ECO:0000256" key="2">
    <source>
        <dbReference type="ARBA" id="ARBA00022448"/>
    </source>
</evidence>
<keyword evidence="2 7" id="KW-0813">Transport</keyword>
<evidence type="ECO:0000313" key="9">
    <source>
        <dbReference type="EMBL" id="SIO35933.1"/>
    </source>
</evidence>
<evidence type="ECO:0000256" key="5">
    <source>
        <dbReference type="ARBA" id="ARBA00022989"/>
    </source>
</evidence>
<dbReference type="InterPro" id="IPR035906">
    <property type="entry name" value="MetI-like_sf"/>
</dbReference>
<dbReference type="RefSeq" id="WP_074295964.1">
    <property type="nucleotide sequence ID" value="NZ_FSRU01000001.1"/>
</dbReference>
<evidence type="ECO:0000256" key="1">
    <source>
        <dbReference type="ARBA" id="ARBA00004651"/>
    </source>
</evidence>
<feature type="transmembrane region" description="Helical" evidence="7">
    <location>
        <begin position="124"/>
        <end position="148"/>
    </location>
</feature>
<protein>
    <submittedName>
        <fullName evidence="9">Carbohydrate ABC transporter membrane protein 2, CUT1 family</fullName>
    </submittedName>
</protein>
<keyword evidence="4 7" id="KW-0812">Transmembrane</keyword>
<dbReference type="Gene3D" id="1.10.3720.10">
    <property type="entry name" value="MetI-like"/>
    <property type="match status" value="1"/>
</dbReference>
<comment type="similarity">
    <text evidence="7">Belongs to the binding-protein-dependent transport system permease family.</text>
</comment>
<dbReference type="PANTHER" id="PTHR32243">
    <property type="entry name" value="MALTOSE TRANSPORT SYSTEM PERMEASE-RELATED"/>
    <property type="match status" value="1"/>
</dbReference>
<dbReference type="Proteomes" id="UP000185151">
    <property type="component" value="Unassembled WGS sequence"/>
</dbReference>
<proteinExistence type="inferred from homology"/>
<comment type="subcellular location">
    <subcellularLocation>
        <location evidence="1 7">Cell membrane</location>
        <topology evidence="1 7">Multi-pass membrane protein</topology>
    </subcellularLocation>
</comment>
<feature type="transmembrane region" description="Helical" evidence="7">
    <location>
        <begin position="257"/>
        <end position="278"/>
    </location>
</feature>
<name>A0A1N6IV72_9BURK</name>
<dbReference type="PROSITE" id="PS50928">
    <property type="entry name" value="ABC_TM1"/>
    <property type="match status" value="1"/>
</dbReference>
<dbReference type="AlphaFoldDB" id="A0A1N6IV72"/>
<keyword evidence="5 7" id="KW-1133">Transmembrane helix</keyword>
<dbReference type="InterPro" id="IPR000515">
    <property type="entry name" value="MetI-like"/>
</dbReference>
<evidence type="ECO:0000256" key="7">
    <source>
        <dbReference type="RuleBase" id="RU363032"/>
    </source>
</evidence>
<feature type="transmembrane region" description="Helical" evidence="7">
    <location>
        <begin position="199"/>
        <end position="221"/>
    </location>
</feature>
<gene>
    <name evidence="9" type="ORF">SAMN05444165_2526</name>
</gene>
<dbReference type="OrthoDB" id="369039at2"/>
<feature type="transmembrane region" description="Helical" evidence="7">
    <location>
        <begin position="86"/>
        <end position="112"/>
    </location>
</feature>
<evidence type="ECO:0000256" key="3">
    <source>
        <dbReference type="ARBA" id="ARBA00022475"/>
    </source>
</evidence>
<keyword evidence="10" id="KW-1185">Reference proteome</keyword>
<reference evidence="9 10" key="1">
    <citation type="submission" date="2016-11" db="EMBL/GenBank/DDBJ databases">
        <authorList>
            <person name="Jaros S."/>
            <person name="Januszkiewicz K."/>
            <person name="Wedrychowicz H."/>
        </authorList>
    </citation>
    <scope>NUCLEOTIDE SEQUENCE [LARGE SCALE GENOMIC DNA]</scope>
    <source>
        <strain evidence="9 10">GAS95</strain>
    </source>
</reference>
<feature type="transmembrane region" description="Helical" evidence="7">
    <location>
        <begin position="154"/>
        <end position="178"/>
    </location>
</feature>
<dbReference type="EMBL" id="FSRU01000001">
    <property type="protein sequence ID" value="SIO35933.1"/>
    <property type="molecule type" value="Genomic_DNA"/>
</dbReference>
<evidence type="ECO:0000256" key="4">
    <source>
        <dbReference type="ARBA" id="ARBA00022692"/>
    </source>
</evidence>
<evidence type="ECO:0000313" key="10">
    <source>
        <dbReference type="Proteomes" id="UP000185151"/>
    </source>
</evidence>
<accession>A0A1N6IV72</accession>
<evidence type="ECO:0000256" key="6">
    <source>
        <dbReference type="ARBA" id="ARBA00023136"/>
    </source>
</evidence>
<feature type="transmembrane region" description="Helical" evidence="7">
    <location>
        <begin position="21"/>
        <end position="43"/>
    </location>
</feature>